<dbReference type="PANTHER" id="PTHR28297:SF1">
    <property type="entry name" value="FUNGAL PROTEIN"/>
    <property type="match status" value="1"/>
</dbReference>
<dbReference type="PANTHER" id="PTHR28297">
    <property type="entry name" value="FUNGAL PROTEIN"/>
    <property type="match status" value="1"/>
</dbReference>
<protein>
    <submittedName>
        <fullName evidence="2">SPOSA6832_04714-mRNA-1:cds</fullName>
    </submittedName>
</protein>
<dbReference type="Proteomes" id="UP000243876">
    <property type="component" value="Unassembled WGS sequence"/>
</dbReference>
<organism evidence="2 3">
    <name type="scientific">Sporidiobolus salmonicolor</name>
    <name type="common">Yeast-like fungus</name>
    <name type="synonym">Sporobolomyces salmonicolor</name>
    <dbReference type="NCBI Taxonomy" id="5005"/>
    <lineage>
        <taxon>Eukaryota</taxon>
        <taxon>Fungi</taxon>
        <taxon>Dikarya</taxon>
        <taxon>Basidiomycota</taxon>
        <taxon>Pucciniomycotina</taxon>
        <taxon>Microbotryomycetes</taxon>
        <taxon>Sporidiobolales</taxon>
        <taxon>Sporidiobolaceae</taxon>
        <taxon>Sporobolomyces</taxon>
    </lineage>
</organism>
<dbReference type="EMBL" id="CENE01000038">
    <property type="protein sequence ID" value="CEQ42844.1"/>
    <property type="molecule type" value="Genomic_DNA"/>
</dbReference>
<keyword evidence="1" id="KW-0472">Membrane</keyword>
<evidence type="ECO:0000256" key="1">
    <source>
        <dbReference type="SAM" id="Phobius"/>
    </source>
</evidence>
<reference evidence="3" key="1">
    <citation type="submission" date="2015-02" db="EMBL/GenBank/DDBJ databases">
        <authorList>
            <person name="Gon?alves P."/>
        </authorList>
    </citation>
    <scope>NUCLEOTIDE SEQUENCE [LARGE SCALE GENOMIC DNA]</scope>
</reference>
<dbReference type="OrthoDB" id="15595at2759"/>
<evidence type="ECO:0000313" key="2">
    <source>
        <dbReference type="EMBL" id="CEQ42844.1"/>
    </source>
</evidence>
<gene>
    <name evidence="2" type="primary">SPOSA6832_04714</name>
</gene>
<dbReference type="AlphaFoldDB" id="A0A0D6ESA9"/>
<feature type="transmembrane region" description="Helical" evidence="1">
    <location>
        <begin position="185"/>
        <end position="208"/>
    </location>
</feature>
<dbReference type="InterPro" id="IPR018852">
    <property type="entry name" value="DUF2456"/>
</dbReference>
<dbReference type="Pfam" id="PF10445">
    <property type="entry name" value="DUF2456"/>
    <property type="match status" value="1"/>
</dbReference>
<sequence>MAKTRRPTIVPEPFNKPPVAHECLEGYSRPISWRNPLGLPAPLTWKQASLGGALISGAINFGIACAMYRGAHRVTIWKIKHNTLAGDGVLTFVIGAGLVNCDMRKRKINAFPYPWPDTQFAVIEGADPEAASTRRGKLWRTFHQRHGLGRGLHFFSGAHVHDVFNCNLTWKQFFVRLFWSALKGLILACLYWIVYWPCCIAVIAGTPLCPLWPPVSLLTTSMSSTGAWDGHNLAPTWIPEIVKLLYGFLLGLGMTPLVAMLALGSEDSVRDYRRELHRENVREMEEAPPAMVTEAERVVRPRPVHFHD</sequence>
<evidence type="ECO:0000313" key="3">
    <source>
        <dbReference type="Proteomes" id="UP000243876"/>
    </source>
</evidence>
<keyword evidence="3" id="KW-1185">Reference proteome</keyword>
<keyword evidence="1" id="KW-1133">Transmembrane helix</keyword>
<name>A0A0D6ESA9_SPOSA</name>
<feature type="transmembrane region" description="Helical" evidence="1">
    <location>
        <begin position="48"/>
        <end position="68"/>
    </location>
</feature>
<feature type="transmembrane region" description="Helical" evidence="1">
    <location>
        <begin position="244"/>
        <end position="264"/>
    </location>
</feature>
<accession>A0A0D6ESA9</accession>
<proteinExistence type="predicted"/>
<keyword evidence="1" id="KW-0812">Transmembrane</keyword>